<dbReference type="SMART" id="SM00342">
    <property type="entry name" value="HTH_ARAC"/>
    <property type="match status" value="1"/>
</dbReference>
<reference evidence="5 6" key="1">
    <citation type="submission" date="2013-02" db="EMBL/GenBank/DDBJ databases">
        <authorList>
            <person name="Fiebig A."/>
            <person name="Goeker M."/>
            <person name="Klenk H.-P.P."/>
        </authorList>
    </citation>
    <scope>NUCLEOTIDE SEQUENCE [LARGE SCALE GENOMIC DNA]</scope>
    <source>
        <strain evidence="5 6">DSM 19309</strain>
    </source>
</reference>
<evidence type="ECO:0000259" key="4">
    <source>
        <dbReference type="PROSITE" id="PS01124"/>
    </source>
</evidence>
<dbReference type="PROSITE" id="PS01124">
    <property type="entry name" value="HTH_ARAC_FAMILY_2"/>
    <property type="match status" value="1"/>
</dbReference>
<proteinExistence type="predicted"/>
<dbReference type="InterPro" id="IPR002818">
    <property type="entry name" value="DJ-1/PfpI"/>
</dbReference>
<dbReference type="InterPro" id="IPR018060">
    <property type="entry name" value="HTH_AraC"/>
</dbReference>
<dbReference type="HOGENOM" id="CLU_000445_59_0_5"/>
<keyword evidence="1" id="KW-0805">Transcription regulation</keyword>
<evidence type="ECO:0000256" key="1">
    <source>
        <dbReference type="ARBA" id="ARBA00023015"/>
    </source>
</evidence>
<dbReference type="Proteomes" id="UP000019666">
    <property type="component" value="Unassembled WGS sequence"/>
</dbReference>
<dbReference type="SUPFAM" id="SSF52317">
    <property type="entry name" value="Class I glutamine amidotransferase-like"/>
    <property type="match status" value="1"/>
</dbReference>
<evidence type="ECO:0000313" key="5">
    <source>
        <dbReference type="EMBL" id="EYD75157.1"/>
    </source>
</evidence>
<dbReference type="EMBL" id="AOSK01000091">
    <property type="protein sequence ID" value="EYD75157.1"/>
    <property type="molecule type" value="Genomic_DNA"/>
</dbReference>
<evidence type="ECO:0000256" key="2">
    <source>
        <dbReference type="ARBA" id="ARBA00023125"/>
    </source>
</evidence>
<dbReference type="SUPFAM" id="SSF46689">
    <property type="entry name" value="Homeodomain-like"/>
    <property type="match status" value="2"/>
</dbReference>
<name>A0A017HKZ4_9RHOB</name>
<dbReference type="InterPro" id="IPR009057">
    <property type="entry name" value="Homeodomain-like_sf"/>
</dbReference>
<dbReference type="Pfam" id="PF01965">
    <property type="entry name" value="DJ-1_PfpI"/>
    <property type="match status" value="1"/>
</dbReference>
<evidence type="ECO:0000313" key="6">
    <source>
        <dbReference type="Proteomes" id="UP000019666"/>
    </source>
</evidence>
<dbReference type="Pfam" id="PF12833">
    <property type="entry name" value="HTH_18"/>
    <property type="match status" value="1"/>
</dbReference>
<feature type="domain" description="HTH araC/xylS-type" evidence="4">
    <location>
        <begin position="221"/>
        <end position="319"/>
    </location>
</feature>
<comment type="caution">
    <text evidence="5">The sequence shown here is derived from an EMBL/GenBank/DDBJ whole genome shotgun (WGS) entry which is preliminary data.</text>
</comment>
<keyword evidence="3" id="KW-0804">Transcription</keyword>
<dbReference type="Gene3D" id="3.40.50.880">
    <property type="match status" value="1"/>
</dbReference>
<dbReference type="InterPro" id="IPR029062">
    <property type="entry name" value="Class_I_gatase-like"/>
</dbReference>
<gene>
    <name evidence="5" type="ORF">Rumeso_03253</name>
</gene>
<evidence type="ECO:0000256" key="3">
    <source>
        <dbReference type="ARBA" id="ARBA00023163"/>
    </source>
</evidence>
<dbReference type="Gene3D" id="1.10.10.60">
    <property type="entry name" value="Homeodomain-like"/>
    <property type="match status" value="1"/>
</dbReference>
<dbReference type="GO" id="GO:0043565">
    <property type="term" value="F:sequence-specific DNA binding"/>
    <property type="evidence" value="ECO:0007669"/>
    <property type="project" value="InterPro"/>
</dbReference>
<organism evidence="5 6">
    <name type="scientific">Rubellimicrobium mesophilum DSM 19309</name>
    <dbReference type="NCBI Taxonomy" id="442562"/>
    <lineage>
        <taxon>Bacteria</taxon>
        <taxon>Pseudomonadati</taxon>
        <taxon>Pseudomonadota</taxon>
        <taxon>Alphaproteobacteria</taxon>
        <taxon>Rhodobacterales</taxon>
        <taxon>Roseobacteraceae</taxon>
        <taxon>Rubellimicrobium</taxon>
    </lineage>
</organism>
<dbReference type="AlphaFoldDB" id="A0A017HKZ4"/>
<keyword evidence="6" id="KW-1185">Reference proteome</keyword>
<dbReference type="PANTHER" id="PTHR43130">
    <property type="entry name" value="ARAC-FAMILY TRANSCRIPTIONAL REGULATOR"/>
    <property type="match status" value="1"/>
</dbReference>
<keyword evidence="2" id="KW-0238">DNA-binding</keyword>
<dbReference type="CDD" id="cd03136">
    <property type="entry name" value="GATase1_AraC_ArgR_like"/>
    <property type="match status" value="1"/>
</dbReference>
<dbReference type="GO" id="GO:0003700">
    <property type="term" value="F:DNA-binding transcription factor activity"/>
    <property type="evidence" value="ECO:0007669"/>
    <property type="project" value="InterPro"/>
</dbReference>
<accession>A0A017HKZ4</accession>
<sequence>MTDRAMSDATPFAVTVVVLPGSSLMTVASAIDPWRALNRVSGAERVVWRVVTPEGGAVTTCGLPVAGEALGPDAGGDLLAVVAGFDVLEHATKPVLGALRRVAPRFGMVAGIESGAWVLGALGLLEGKRATAHWEDLEDFAAFHPGTDVVADRWVVDGRVMTAGGASPAFDLMLALIRERWGETAALDVASVFVYEETRSGADPQPLVSMGRVAAREPRVAAAVRAMEGALERPLPTEVLARRAGVSVRRLETLFREALGTTPGAYYAGLRLLAARRLVTDTALPLSEVALRTGFGSASAFSRAFRRHAGMTAQEARALARARRRVP</sequence>
<protein>
    <submittedName>
        <fullName evidence="5">Putative transcription regulator protein</fullName>
    </submittedName>
</protein>
<dbReference type="InterPro" id="IPR052158">
    <property type="entry name" value="INH-QAR"/>
</dbReference>
<dbReference type="STRING" id="442562.Rumeso_03253"/>
<dbReference type="PANTHER" id="PTHR43130:SF3">
    <property type="entry name" value="HTH-TYPE TRANSCRIPTIONAL REGULATOR RV1931C"/>
    <property type="match status" value="1"/>
</dbReference>
<dbReference type="PROSITE" id="PS00041">
    <property type="entry name" value="HTH_ARAC_FAMILY_1"/>
    <property type="match status" value="1"/>
</dbReference>
<dbReference type="InterPro" id="IPR018062">
    <property type="entry name" value="HTH_AraC-typ_CS"/>
</dbReference>